<protein>
    <submittedName>
        <fullName evidence="2">Uncharacterized protein</fullName>
    </submittedName>
</protein>
<dbReference type="Proteomes" id="UP000176558">
    <property type="component" value="Unassembled WGS sequence"/>
</dbReference>
<accession>A0A1G2UR16</accession>
<feature type="compositionally biased region" description="Basic and acidic residues" evidence="1">
    <location>
        <begin position="1"/>
        <end position="19"/>
    </location>
</feature>
<sequence>MGTACEVERQDDTQSKPDDCLAIIPPGPSDESVDLLADETHRSTKHPPVTSVGAWPECLGKKIKPDNQHREHEQEVKELVHWTLRPNVWESYPIRKFNKFKSSDGSRIG</sequence>
<gene>
    <name evidence="2" type="ORF">A3G99_03315</name>
</gene>
<dbReference type="EMBL" id="MHWT01000027">
    <property type="protein sequence ID" value="OHB11835.1"/>
    <property type="molecule type" value="Genomic_DNA"/>
</dbReference>
<feature type="region of interest" description="Disordered" evidence="1">
    <location>
        <begin position="1"/>
        <end position="34"/>
    </location>
</feature>
<name>A0A1G2UR16_9BACT</name>
<evidence type="ECO:0000256" key="1">
    <source>
        <dbReference type="SAM" id="MobiDB-lite"/>
    </source>
</evidence>
<organism evidence="2 3">
    <name type="scientific">Candidatus Zambryskibacteria bacterium RIFCSPLOWO2_12_FULL_39_23</name>
    <dbReference type="NCBI Taxonomy" id="1802776"/>
    <lineage>
        <taxon>Bacteria</taxon>
        <taxon>Candidatus Zambryskiibacteriota</taxon>
    </lineage>
</organism>
<dbReference type="AlphaFoldDB" id="A0A1G2UR16"/>
<evidence type="ECO:0000313" key="3">
    <source>
        <dbReference type="Proteomes" id="UP000176558"/>
    </source>
</evidence>
<reference evidence="2 3" key="1">
    <citation type="journal article" date="2016" name="Nat. Commun.">
        <title>Thousands of microbial genomes shed light on interconnected biogeochemical processes in an aquifer system.</title>
        <authorList>
            <person name="Anantharaman K."/>
            <person name="Brown C.T."/>
            <person name="Hug L.A."/>
            <person name="Sharon I."/>
            <person name="Castelle C.J."/>
            <person name="Probst A.J."/>
            <person name="Thomas B.C."/>
            <person name="Singh A."/>
            <person name="Wilkins M.J."/>
            <person name="Karaoz U."/>
            <person name="Brodie E.L."/>
            <person name="Williams K.H."/>
            <person name="Hubbard S.S."/>
            <person name="Banfield J.F."/>
        </authorList>
    </citation>
    <scope>NUCLEOTIDE SEQUENCE [LARGE SCALE GENOMIC DNA]</scope>
</reference>
<proteinExistence type="predicted"/>
<evidence type="ECO:0000313" key="2">
    <source>
        <dbReference type="EMBL" id="OHB11835.1"/>
    </source>
</evidence>
<comment type="caution">
    <text evidence="2">The sequence shown here is derived from an EMBL/GenBank/DDBJ whole genome shotgun (WGS) entry which is preliminary data.</text>
</comment>